<dbReference type="STRING" id="536979.SAMN04488055_0464"/>
<keyword evidence="2" id="KW-1185">Reference proteome</keyword>
<dbReference type="Proteomes" id="UP000185003">
    <property type="component" value="Unassembled WGS sequence"/>
</dbReference>
<dbReference type="EMBL" id="FSRA01000001">
    <property type="protein sequence ID" value="SIN67159.1"/>
    <property type="molecule type" value="Genomic_DNA"/>
</dbReference>
<name>A0A1N6D8P3_9BACT</name>
<gene>
    <name evidence="1" type="ORF">SAMN04488055_0464</name>
</gene>
<organism evidence="1 2">
    <name type="scientific">Chitinophaga niabensis</name>
    <dbReference type="NCBI Taxonomy" id="536979"/>
    <lineage>
        <taxon>Bacteria</taxon>
        <taxon>Pseudomonadati</taxon>
        <taxon>Bacteroidota</taxon>
        <taxon>Chitinophagia</taxon>
        <taxon>Chitinophagales</taxon>
        <taxon>Chitinophagaceae</taxon>
        <taxon>Chitinophaga</taxon>
    </lineage>
</organism>
<sequence length="67" mass="7765">MFHYMTTNEFHQQIEDGLLEQRKKIESSKEYAAALIDFLGIRHLLVPMTEEEIKAAEEDKAAKKGIE</sequence>
<evidence type="ECO:0000313" key="1">
    <source>
        <dbReference type="EMBL" id="SIN67159.1"/>
    </source>
</evidence>
<reference evidence="2" key="1">
    <citation type="submission" date="2016-11" db="EMBL/GenBank/DDBJ databases">
        <authorList>
            <person name="Varghese N."/>
            <person name="Submissions S."/>
        </authorList>
    </citation>
    <scope>NUCLEOTIDE SEQUENCE [LARGE SCALE GENOMIC DNA]</scope>
    <source>
        <strain evidence="2">DSM 24787</strain>
    </source>
</reference>
<proteinExistence type="predicted"/>
<dbReference type="AlphaFoldDB" id="A0A1N6D8P3"/>
<accession>A0A1N6D8P3</accession>
<evidence type="ECO:0000313" key="2">
    <source>
        <dbReference type="Proteomes" id="UP000185003"/>
    </source>
</evidence>
<protein>
    <submittedName>
        <fullName evidence="1">Uncharacterized protein</fullName>
    </submittedName>
</protein>